<dbReference type="Gene3D" id="3.90.400.10">
    <property type="entry name" value="Oligo-1,6-glucosidase, Domain 2"/>
    <property type="match status" value="1"/>
</dbReference>
<sequence>MKRIRSRKKGAVLGSLVLAAWLVSSCGTMGPTEAPDLIAGQSPGKTPDEVGFDSILDVQPSIVYYQIFVRSFYDSNGDGIGDLKGIEEKLDYLSDLGVQGIWLTPIQPSPSYHGYDITDYYSINPQFGTMDDCQHLIQEAHKRRIKVIMDLVVNHTSSKHPWFLDSAADKISPHRNWYTWQEGLDAYNSGEQSATGGSAWHKKGSDSYLGVFSEGMPDLNFDNPDVRHELVQVGQFWLKLGFDGFRLDAAKHVYDDLKSSSGSQEIAAKNQAWWQEFRKGLNEVNPDAYLVGEVWDSASVAAPYVNHAFNSTFDFDLNKTLRTIVSSEQTEDLAELVKRSYQPFYQESGGSFVDATFLGNHDMDRVMSSFNGNLEHAKMAAALLLTLPGNPFVYYGDEIGMQGRGADENKREPMLWSESEKGQGQTTWEPILSNRGRSRPSVEVQRKDPDSLWNFYKNLIDLRKKEPALRDGDIGSYEVNTPGVVSYLRMTDHETVLVLHNISGKKLTVTLNHRSTDAFNQLSFSTNTEAALADNNVTLPPYSTVVLKP</sequence>
<keyword evidence="3 5" id="KW-0326">Glycosidase</keyword>
<dbReference type="SUPFAM" id="SSF51445">
    <property type="entry name" value="(Trans)glycosidases"/>
    <property type="match status" value="1"/>
</dbReference>
<proteinExistence type="inferred from homology"/>
<dbReference type="InterPro" id="IPR017853">
    <property type="entry name" value="GH"/>
</dbReference>
<dbReference type="PRINTS" id="PR00110">
    <property type="entry name" value="ALPHAAMYLASE"/>
</dbReference>
<reference evidence="8 9" key="1">
    <citation type="journal article" date="2024" name="Int. J. Syst. Evol. Microbiol.">
        <title>Paenibacillus hexagrammi sp. nov., a novel bacterium isolated from the gut content of Hexagrammos agrammus.</title>
        <authorList>
            <person name="Jung H.K."/>
            <person name="Kim D.G."/>
            <person name="Zin H."/>
            <person name="Park J."/>
            <person name="Jung H."/>
            <person name="Kim Y.O."/>
            <person name="Kong H.J."/>
            <person name="Kim J.W."/>
            <person name="Kim Y.S."/>
        </authorList>
    </citation>
    <scope>NUCLEOTIDE SEQUENCE [LARGE SCALE GENOMIC DNA]</scope>
    <source>
        <strain evidence="8 9">YPD9-1</strain>
    </source>
</reference>
<gene>
    <name evidence="8" type="ORF">L0M14_04700</name>
</gene>
<dbReference type="Gene3D" id="2.60.40.1180">
    <property type="entry name" value="Golgi alpha-mannosidase II"/>
    <property type="match status" value="1"/>
</dbReference>
<keyword evidence="2 5" id="KW-0378">Hydrolase</keyword>
<feature type="signal peptide" evidence="6">
    <location>
        <begin position="1"/>
        <end position="30"/>
    </location>
</feature>
<evidence type="ECO:0000313" key="8">
    <source>
        <dbReference type="EMBL" id="UJF34490.1"/>
    </source>
</evidence>
<accession>A0ABY3SLS3</accession>
<dbReference type="SUPFAM" id="SSF51011">
    <property type="entry name" value="Glycosyl hydrolase domain"/>
    <property type="match status" value="1"/>
</dbReference>
<evidence type="ECO:0000256" key="6">
    <source>
        <dbReference type="SAM" id="SignalP"/>
    </source>
</evidence>
<evidence type="ECO:0000259" key="7">
    <source>
        <dbReference type="SMART" id="SM00642"/>
    </source>
</evidence>
<dbReference type="Pfam" id="PF00128">
    <property type="entry name" value="Alpha-amylase"/>
    <property type="match status" value="1"/>
</dbReference>
<dbReference type="EC" id="3.2.1.1" evidence="5"/>
<organism evidence="8 9">
    <name type="scientific">Paenibacillus hexagrammi</name>
    <dbReference type="NCBI Taxonomy" id="2908839"/>
    <lineage>
        <taxon>Bacteria</taxon>
        <taxon>Bacillati</taxon>
        <taxon>Bacillota</taxon>
        <taxon>Bacilli</taxon>
        <taxon>Bacillales</taxon>
        <taxon>Paenibacillaceae</taxon>
        <taxon>Paenibacillus</taxon>
    </lineage>
</organism>
<dbReference type="InterPro" id="IPR006047">
    <property type="entry name" value="GH13_cat_dom"/>
</dbReference>
<dbReference type="EMBL" id="CP090978">
    <property type="protein sequence ID" value="UJF34490.1"/>
    <property type="molecule type" value="Genomic_DNA"/>
</dbReference>
<protein>
    <recommendedName>
        <fullName evidence="5">Alpha-amylase</fullName>
        <ecNumber evidence="5">3.2.1.1</ecNumber>
    </recommendedName>
</protein>
<dbReference type="InterPro" id="IPR045857">
    <property type="entry name" value="O16G_dom_2"/>
</dbReference>
<evidence type="ECO:0000256" key="5">
    <source>
        <dbReference type="RuleBase" id="RU361134"/>
    </source>
</evidence>
<name>A0ABY3SLS3_9BACL</name>
<evidence type="ECO:0000256" key="2">
    <source>
        <dbReference type="ARBA" id="ARBA00022801"/>
    </source>
</evidence>
<evidence type="ECO:0000313" key="9">
    <source>
        <dbReference type="Proteomes" id="UP001649230"/>
    </source>
</evidence>
<dbReference type="CDD" id="cd11316">
    <property type="entry name" value="AmyAc_bac2_AmyA"/>
    <property type="match status" value="1"/>
</dbReference>
<comment type="similarity">
    <text evidence="1 4">Belongs to the glycosyl hydrolase 13 family.</text>
</comment>
<dbReference type="Proteomes" id="UP001649230">
    <property type="component" value="Chromosome"/>
</dbReference>
<keyword evidence="5" id="KW-0119">Carbohydrate metabolism</keyword>
<dbReference type="RefSeq" id="WP_235121064.1">
    <property type="nucleotide sequence ID" value="NZ_CP090978.1"/>
</dbReference>
<dbReference type="Pfam" id="PF23915">
    <property type="entry name" value="SusG_C"/>
    <property type="match status" value="1"/>
</dbReference>
<dbReference type="PROSITE" id="PS51257">
    <property type="entry name" value="PROKAR_LIPOPROTEIN"/>
    <property type="match status" value="1"/>
</dbReference>
<keyword evidence="6" id="KW-0732">Signal</keyword>
<comment type="catalytic activity">
    <reaction evidence="5">
        <text>Endohydrolysis of (1-&gt;4)-alpha-D-glucosidic linkages in polysaccharides containing three or more (1-&gt;4)-alpha-linked D-glucose units.</text>
        <dbReference type="EC" id="3.2.1.1"/>
    </reaction>
</comment>
<evidence type="ECO:0000256" key="3">
    <source>
        <dbReference type="ARBA" id="ARBA00023295"/>
    </source>
</evidence>
<dbReference type="InterPro" id="IPR013780">
    <property type="entry name" value="Glyco_hydro_b"/>
</dbReference>
<feature type="chain" id="PRO_5045700022" description="Alpha-amylase" evidence="6">
    <location>
        <begin position="31"/>
        <end position="549"/>
    </location>
</feature>
<dbReference type="InterPro" id="IPR056300">
    <property type="entry name" value="SusG-like_C"/>
</dbReference>
<feature type="domain" description="Glycosyl hydrolase family 13 catalytic" evidence="7">
    <location>
        <begin position="66"/>
        <end position="439"/>
    </location>
</feature>
<dbReference type="InterPro" id="IPR006046">
    <property type="entry name" value="Alpha_amylase"/>
</dbReference>
<dbReference type="PANTHER" id="PTHR10357:SF179">
    <property type="entry name" value="NEUTRAL AND BASIC AMINO ACID TRANSPORT PROTEIN RBAT"/>
    <property type="match status" value="1"/>
</dbReference>
<dbReference type="SMART" id="SM00642">
    <property type="entry name" value="Aamy"/>
    <property type="match status" value="1"/>
</dbReference>
<dbReference type="Gene3D" id="3.20.20.80">
    <property type="entry name" value="Glycosidases"/>
    <property type="match status" value="1"/>
</dbReference>
<dbReference type="PANTHER" id="PTHR10357">
    <property type="entry name" value="ALPHA-AMYLASE FAMILY MEMBER"/>
    <property type="match status" value="1"/>
</dbReference>
<evidence type="ECO:0000256" key="1">
    <source>
        <dbReference type="ARBA" id="ARBA00008061"/>
    </source>
</evidence>
<keyword evidence="9" id="KW-1185">Reference proteome</keyword>
<evidence type="ECO:0000256" key="4">
    <source>
        <dbReference type="RuleBase" id="RU003615"/>
    </source>
</evidence>